<dbReference type="InterPro" id="IPR029039">
    <property type="entry name" value="Flavoprotein-like_sf"/>
</dbReference>
<dbReference type="RefSeq" id="WP_135552434.1">
    <property type="nucleotide sequence ID" value="NZ_SPQQ01000019.1"/>
</dbReference>
<dbReference type="PANTHER" id="PTHR43278">
    <property type="entry name" value="NAD(P)H-DEPENDENT FMN-CONTAINING OXIDOREDUCTASE YWQN-RELATED"/>
    <property type="match status" value="1"/>
</dbReference>
<evidence type="ECO:0000256" key="1">
    <source>
        <dbReference type="ARBA" id="ARBA00022630"/>
    </source>
</evidence>
<dbReference type="EMBL" id="SPQQ01000019">
    <property type="protein sequence ID" value="TGE35123.1"/>
    <property type="molecule type" value="Genomic_DNA"/>
</dbReference>
<protein>
    <submittedName>
        <fullName evidence="4">Flavodoxin family protein</fullName>
    </submittedName>
</protein>
<evidence type="ECO:0000259" key="3">
    <source>
        <dbReference type="Pfam" id="PF03358"/>
    </source>
</evidence>
<evidence type="ECO:0000256" key="2">
    <source>
        <dbReference type="ARBA" id="ARBA00022643"/>
    </source>
</evidence>
<keyword evidence="1" id="KW-0285">Flavoprotein</keyword>
<organism evidence="4 5">
    <name type="scientific">Desulfosporosinus fructosivorans</name>
    <dbReference type="NCBI Taxonomy" id="2018669"/>
    <lineage>
        <taxon>Bacteria</taxon>
        <taxon>Bacillati</taxon>
        <taxon>Bacillota</taxon>
        <taxon>Clostridia</taxon>
        <taxon>Eubacteriales</taxon>
        <taxon>Desulfitobacteriaceae</taxon>
        <taxon>Desulfosporosinus</taxon>
    </lineage>
</organism>
<dbReference type="InterPro" id="IPR051796">
    <property type="entry name" value="ISF_SsuE-like"/>
</dbReference>
<keyword evidence="5" id="KW-1185">Reference proteome</keyword>
<dbReference type="PANTHER" id="PTHR43278:SF2">
    <property type="entry name" value="IRON-SULFUR FLAVOPROTEIN"/>
    <property type="match status" value="1"/>
</dbReference>
<proteinExistence type="predicted"/>
<dbReference type="SUPFAM" id="SSF52218">
    <property type="entry name" value="Flavoproteins"/>
    <property type="match status" value="1"/>
</dbReference>
<dbReference type="Gene3D" id="3.40.50.360">
    <property type="match status" value="1"/>
</dbReference>
<evidence type="ECO:0000313" key="5">
    <source>
        <dbReference type="Proteomes" id="UP000298460"/>
    </source>
</evidence>
<dbReference type="GO" id="GO:0016491">
    <property type="term" value="F:oxidoreductase activity"/>
    <property type="evidence" value="ECO:0007669"/>
    <property type="project" value="InterPro"/>
</dbReference>
<reference evidence="4 5" key="1">
    <citation type="submission" date="2019-03" db="EMBL/GenBank/DDBJ databases">
        <title>Draft Genome Sequence of Desulfosporosinus fructosivorans Strain 63.6F, Isolated from Marine Sediment in the Baltic Sea.</title>
        <authorList>
            <person name="Hausmann B."/>
            <person name="Vandieken V."/>
            <person name="Pjevac P."/>
            <person name="Schreck K."/>
            <person name="Herbold C.W."/>
            <person name="Loy A."/>
        </authorList>
    </citation>
    <scope>NUCLEOTIDE SEQUENCE [LARGE SCALE GENOMIC DNA]</scope>
    <source>
        <strain evidence="4 5">63.6F</strain>
    </source>
</reference>
<gene>
    <name evidence="4" type="ORF">E4K67_26905</name>
</gene>
<dbReference type="Pfam" id="PF03358">
    <property type="entry name" value="FMN_red"/>
    <property type="match status" value="1"/>
</dbReference>
<comment type="caution">
    <text evidence="4">The sequence shown here is derived from an EMBL/GenBank/DDBJ whole genome shotgun (WGS) entry which is preliminary data.</text>
</comment>
<accession>A0A4Z0QYV2</accession>
<feature type="domain" description="NADPH-dependent FMN reductase-like" evidence="3">
    <location>
        <begin position="1"/>
        <end position="116"/>
    </location>
</feature>
<keyword evidence="2" id="KW-0288">FMN</keyword>
<dbReference type="AlphaFoldDB" id="A0A4Z0QYV2"/>
<dbReference type="OrthoDB" id="6398207at2"/>
<evidence type="ECO:0000313" key="4">
    <source>
        <dbReference type="EMBL" id="TGE35123.1"/>
    </source>
</evidence>
<name>A0A4Z0QYV2_9FIRM</name>
<dbReference type="InterPro" id="IPR005025">
    <property type="entry name" value="FMN_Rdtase-like_dom"/>
</dbReference>
<sequence length="214" mass="24248">MKVIAVNGSPRKNWNTDTLLQKALDGAKSMGAQTEVIHLYDLNFKGCISCFACKRKNSKHAGHCAMQDDLTNVLEKILESDVLLLGSPIYFGNVTGVMRSFLERLLFSNLSYNEGHPSIFQGKLSSGFIYTMNVPEDFVKQVNYEALFQQNENLLKIFKGTSEFMISTDTYQFEDYSKYEASMFDEKHKSQVKAEQFPIDSQKAFDMGVRLASL</sequence>
<dbReference type="Proteomes" id="UP000298460">
    <property type="component" value="Unassembled WGS sequence"/>
</dbReference>